<evidence type="ECO:0000256" key="2">
    <source>
        <dbReference type="ARBA" id="ARBA00006679"/>
    </source>
</evidence>
<keyword evidence="4 7" id="KW-0812">Transmembrane</keyword>
<name>A0A939J2C8_9HYPH</name>
<dbReference type="InterPro" id="IPR032808">
    <property type="entry name" value="DoxX"/>
</dbReference>
<feature type="transmembrane region" description="Helical" evidence="7">
    <location>
        <begin position="12"/>
        <end position="32"/>
    </location>
</feature>
<dbReference type="EMBL" id="JAEKJZ010000001">
    <property type="protein sequence ID" value="MBN9669402.1"/>
    <property type="molecule type" value="Genomic_DNA"/>
</dbReference>
<gene>
    <name evidence="8" type="ORF">JF539_03560</name>
</gene>
<comment type="caution">
    <text evidence="8">The sequence shown here is derived from an EMBL/GenBank/DDBJ whole genome shotgun (WGS) entry which is preliminary data.</text>
</comment>
<comment type="similarity">
    <text evidence="2">Belongs to the DoxX family.</text>
</comment>
<dbReference type="AlphaFoldDB" id="A0A939J2C8"/>
<proteinExistence type="inferred from homology"/>
<protein>
    <submittedName>
        <fullName evidence="8">DoxX family protein</fullName>
    </submittedName>
</protein>
<evidence type="ECO:0000313" key="9">
    <source>
        <dbReference type="Proteomes" id="UP000664096"/>
    </source>
</evidence>
<dbReference type="Pfam" id="PF07681">
    <property type="entry name" value="DoxX"/>
    <property type="match status" value="1"/>
</dbReference>
<evidence type="ECO:0000256" key="7">
    <source>
        <dbReference type="SAM" id="Phobius"/>
    </source>
</evidence>
<keyword evidence="3" id="KW-1003">Cell membrane</keyword>
<dbReference type="GO" id="GO:0005886">
    <property type="term" value="C:plasma membrane"/>
    <property type="evidence" value="ECO:0007669"/>
    <property type="project" value="UniProtKB-SubCell"/>
</dbReference>
<dbReference type="PANTHER" id="PTHR33452:SF4">
    <property type="entry name" value="BLL4328 PROTEIN"/>
    <property type="match status" value="1"/>
</dbReference>
<evidence type="ECO:0000313" key="8">
    <source>
        <dbReference type="EMBL" id="MBN9669402.1"/>
    </source>
</evidence>
<comment type="subcellular location">
    <subcellularLocation>
        <location evidence="1">Cell membrane</location>
        <topology evidence="1">Multi-pass membrane protein</topology>
    </subcellularLocation>
</comment>
<evidence type="ECO:0000256" key="1">
    <source>
        <dbReference type="ARBA" id="ARBA00004651"/>
    </source>
</evidence>
<keyword evidence="5 7" id="KW-1133">Transmembrane helix</keyword>
<sequence>MLDLNFLNPVREWILAAARIMFGLLLLEHGTIKHLNFPEHPMNAVTWFQLSGVAGILELVFGTLLAVGLFARLSAFVLSGLAACAYFIAYAPKGFFPFLNGGESAVIYAFGLLVLAAYGPGKLALDSLRPGAKNK</sequence>
<evidence type="ECO:0000256" key="6">
    <source>
        <dbReference type="ARBA" id="ARBA00023136"/>
    </source>
</evidence>
<evidence type="ECO:0000256" key="3">
    <source>
        <dbReference type="ARBA" id="ARBA00022475"/>
    </source>
</evidence>
<evidence type="ECO:0000256" key="4">
    <source>
        <dbReference type="ARBA" id="ARBA00022692"/>
    </source>
</evidence>
<feature type="transmembrane region" description="Helical" evidence="7">
    <location>
        <begin position="44"/>
        <end position="66"/>
    </location>
</feature>
<feature type="transmembrane region" description="Helical" evidence="7">
    <location>
        <begin position="105"/>
        <end position="125"/>
    </location>
</feature>
<dbReference type="PANTHER" id="PTHR33452">
    <property type="entry name" value="OXIDOREDUCTASE CATD-RELATED"/>
    <property type="match status" value="1"/>
</dbReference>
<reference evidence="8" key="1">
    <citation type="submission" date="2020-12" db="EMBL/GenBank/DDBJ databases">
        <title>Oil enriched cultivation method for isolating marine PHA-producing bacteria.</title>
        <authorList>
            <person name="Zheng W."/>
            <person name="Yu S."/>
            <person name="Huang Y."/>
        </authorList>
    </citation>
    <scope>NUCLEOTIDE SEQUENCE</scope>
    <source>
        <strain evidence="8">SY-2-12</strain>
    </source>
</reference>
<keyword evidence="6 7" id="KW-0472">Membrane</keyword>
<accession>A0A939J2C8</accession>
<feature type="transmembrane region" description="Helical" evidence="7">
    <location>
        <begin position="73"/>
        <end position="93"/>
    </location>
</feature>
<organism evidence="8 9">
    <name type="scientific">Roseibium aggregatum</name>
    <dbReference type="NCBI Taxonomy" id="187304"/>
    <lineage>
        <taxon>Bacteria</taxon>
        <taxon>Pseudomonadati</taxon>
        <taxon>Pseudomonadota</taxon>
        <taxon>Alphaproteobacteria</taxon>
        <taxon>Hyphomicrobiales</taxon>
        <taxon>Stappiaceae</taxon>
        <taxon>Roseibium</taxon>
    </lineage>
</organism>
<dbReference type="InterPro" id="IPR051907">
    <property type="entry name" value="DoxX-like_oxidoreductase"/>
</dbReference>
<dbReference type="Proteomes" id="UP000664096">
    <property type="component" value="Unassembled WGS sequence"/>
</dbReference>
<evidence type="ECO:0000256" key="5">
    <source>
        <dbReference type="ARBA" id="ARBA00022989"/>
    </source>
</evidence>